<dbReference type="PANTHER" id="PTHR11228">
    <property type="entry name" value="RADICAL SAM DOMAIN PROTEIN"/>
    <property type="match status" value="1"/>
</dbReference>
<protein>
    <submittedName>
        <fullName evidence="6">Anaerobic ribonucleoside-triphosphate reductase activating protein</fullName>
    </submittedName>
</protein>
<comment type="caution">
    <text evidence="6">The sequence shown here is derived from an EMBL/GenBank/DDBJ whole genome shotgun (WGS) entry which is preliminary data.</text>
</comment>
<keyword evidence="1" id="KW-0949">S-adenosyl-L-methionine</keyword>
<evidence type="ECO:0000256" key="1">
    <source>
        <dbReference type="ARBA" id="ARBA00022691"/>
    </source>
</evidence>
<gene>
    <name evidence="6" type="ORF">HY768_08460</name>
</gene>
<dbReference type="InterPro" id="IPR013785">
    <property type="entry name" value="Aldolase_TIM"/>
</dbReference>
<evidence type="ECO:0000259" key="5">
    <source>
        <dbReference type="PROSITE" id="PS51918"/>
    </source>
</evidence>
<dbReference type="GO" id="GO:0051536">
    <property type="term" value="F:iron-sulfur cluster binding"/>
    <property type="evidence" value="ECO:0007669"/>
    <property type="project" value="UniProtKB-KW"/>
</dbReference>
<keyword evidence="3" id="KW-0408">Iron</keyword>
<dbReference type="InterPro" id="IPR012840">
    <property type="entry name" value="NrdG2"/>
</dbReference>
<dbReference type="InterPro" id="IPR058240">
    <property type="entry name" value="rSAM_sf"/>
</dbReference>
<keyword evidence="4" id="KW-0411">Iron-sulfur</keyword>
<feature type="domain" description="Radical SAM core" evidence="5">
    <location>
        <begin position="13"/>
        <end position="225"/>
    </location>
</feature>
<proteinExistence type="predicted"/>
<dbReference type="SFLD" id="SFLDG01094">
    <property type="entry name" value="Uncharacterised_Radical_SAM_Su"/>
    <property type="match status" value="1"/>
</dbReference>
<dbReference type="PANTHER" id="PTHR11228:SF27">
    <property type="entry name" value="GLYCYL-RADICAL ENZYME ACTIVATING ENZYME MJ1227-RELATED"/>
    <property type="match status" value="1"/>
</dbReference>
<keyword evidence="2" id="KW-0479">Metal-binding</keyword>
<evidence type="ECO:0000313" key="6">
    <source>
        <dbReference type="EMBL" id="MBI4727235.1"/>
    </source>
</evidence>
<dbReference type="InterPro" id="IPR007197">
    <property type="entry name" value="rSAM"/>
</dbReference>
<dbReference type="Proteomes" id="UP000736328">
    <property type="component" value="Unassembled WGS sequence"/>
</dbReference>
<dbReference type="SFLD" id="SFLDS00029">
    <property type="entry name" value="Radical_SAM"/>
    <property type="match status" value="1"/>
</dbReference>
<reference evidence="6" key="1">
    <citation type="submission" date="2020-07" db="EMBL/GenBank/DDBJ databases">
        <title>Huge and variable diversity of episymbiotic CPR bacteria and DPANN archaea in groundwater ecosystems.</title>
        <authorList>
            <person name="He C.Y."/>
            <person name="Keren R."/>
            <person name="Whittaker M."/>
            <person name="Farag I.F."/>
            <person name="Doudna J."/>
            <person name="Cate J.H.D."/>
            <person name="Banfield J.F."/>
        </authorList>
    </citation>
    <scope>NUCLEOTIDE SEQUENCE</scope>
    <source>
        <strain evidence="6">NC_groundwater_1520_Pr4_B-0.1um_53_5</strain>
    </source>
</reference>
<accession>A0A933MKZ7</accession>
<dbReference type="PROSITE" id="PS51918">
    <property type="entry name" value="RADICAL_SAM"/>
    <property type="match status" value="1"/>
</dbReference>
<evidence type="ECO:0000256" key="2">
    <source>
        <dbReference type="ARBA" id="ARBA00022723"/>
    </source>
</evidence>
<dbReference type="Pfam" id="PF04055">
    <property type="entry name" value="Radical_SAM"/>
    <property type="match status" value="1"/>
</dbReference>
<dbReference type="CDD" id="cd01335">
    <property type="entry name" value="Radical_SAM"/>
    <property type="match status" value="1"/>
</dbReference>
<dbReference type="SUPFAM" id="SSF102114">
    <property type="entry name" value="Radical SAM enzymes"/>
    <property type="match status" value="1"/>
</dbReference>
<evidence type="ECO:0000256" key="4">
    <source>
        <dbReference type="ARBA" id="ARBA00023014"/>
    </source>
</evidence>
<dbReference type="NCBIfam" id="TIGR02495">
    <property type="entry name" value="NrdG2"/>
    <property type="match status" value="1"/>
</dbReference>
<evidence type="ECO:0000256" key="3">
    <source>
        <dbReference type="ARBA" id="ARBA00023004"/>
    </source>
</evidence>
<organism evidence="6 7">
    <name type="scientific">candidate division TA06 bacterium</name>
    <dbReference type="NCBI Taxonomy" id="2250710"/>
    <lineage>
        <taxon>Bacteria</taxon>
        <taxon>Bacteria division TA06</taxon>
    </lineage>
</organism>
<name>A0A933MKZ7_UNCT6</name>
<evidence type="ECO:0000313" key="7">
    <source>
        <dbReference type="Proteomes" id="UP000736328"/>
    </source>
</evidence>
<dbReference type="Gene3D" id="3.20.20.70">
    <property type="entry name" value="Aldolase class I"/>
    <property type="match status" value="1"/>
</dbReference>
<sequence>MEIKGFIETSLIDWDGRLVSVFFLPGCNFRCPFCHNHRLWKEPQKIATVPWQRVSDFLKGKKGWIDGAVITGGEPTVHDDLPQFIQSIRELGLLIKLDTNGANPEMLQLLLDKKLVDYVAMDLKATLDPIYSQAAGTKVNLDDIRRSIKILMTGKTDYEFRTTLVPVFHRLENVKQMGKSIKGAQKWALQQFVPQNSEQETLRNIWPYAEEYLVKMQQEGSKWVESCILRGISEIAAEQF</sequence>
<dbReference type="InterPro" id="IPR050377">
    <property type="entry name" value="Radical_SAM_PqqE_MftC-like"/>
</dbReference>
<dbReference type="GO" id="GO:0046872">
    <property type="term" value="F:metal ion binding"/>
    <property type="evidence" value="ECO:0007669"/>
    <property type="project" value="UniProtKB-KW"/>
</dbReference>
<dbReference type="GO" id="GO:0003824">
    <property type="term" value="F:catalytic activity"/>
    <property type="evidence" value="ECO:0007669"/>
    <property type="project" value="InterPro"/>
</dbReference>
<dbReference type="EMBL" id="JACQXR010000111">
    <property type="protein sequence ID" value="MBI4727235.1"/>
    <property type="molecule type" value="Genomic_DNA"/>
</dbReference>
<dbReference type="AlphaFoldDB" id="A0A933MKZ7"/>